<dbReference type="Gene3D" id="3.40.50.1220">
    <property type="entry name" value="TPP-binding domain"/>
    <property type="match status" value="1"/>
</dbReference>
<dbReference type="HAMAP" id="MF_01659">
    <property type="entry name" value="MenD"/>
    <property type="match status" value="1"/>
</dbReference>
<keyword evidence="3 7" id="KW-0479">Metal-binding</keyword>
<keyword evidence="4 7" id="KW-0460">Magnesium</keyword>
<dbReference type="EMBL" id="JOJP01000001">
    <property type="protein sequence ID" value="KEI71139.1"/>
    <property type="molecule type" value="Genomic_DNA"/>
</dbReference>
<keyword evidence="2 7" id="KW-0808">Transferase</keyword>
<dbReference type="InterPro" id="IPR032264">
    <property type="entry name" value="MenD_middle"/>
</dbReference>
<dbReference type="GO" id="GO:0030976">
    <property type="term" value="F:thiamine pyrophosphate binding"/>
    <property type="evidence" value="ECO:0007669"/>
    <property type="project" value="UniProtKB-UniRule"/>
</dbReference>
<evidence type="ECO:0000313" key="11">
    <source>
        <dbReference type="EMBL" id="KEI71139.1"/>
    </source>
</evidence>
<comment type="subunit">
    <text evidence="7">Homodimer.</text>
</comment>
<dbReference type="UniPathway" id="UPA00079"/>
<name>A0A081KAG3_9GAMM</name>
<dbReference type="CDD" id="cd07037">
    <property type="entry name" value="TPP_PYR_MenD"/>
    <property type="match status" value="1"/>
</dbReference>
<dbReference type="eggNOG" id="COG1165">
    <property type="taxonomic scope" value="Bacteria"/>
</dbReference>
<organism evidence="11 12">
    <name type="scientific">Endozoicomonas elysicola</name>
    <dbReference type="NCBI Taxonomy" id="305900"/>
    <lineage>
        <taxon>Bacteria</taxon>
        <taxon>Pseudomonadati</taxon>
        <taxon>Pseudomonadota</taxon>
        <taxon>Gammaproteobacteria</taxon>
        <taxon>Oceanospirillales</taxon>
        <taxon>Endozoicomonadaceae</taxon>
        <taxon>Endozoicomonas</taxon>
    </lineage>
</organism>
<comment type="similarity">
    <text evidence="7">Belongs to the TPP enzyme family. MenD subfamily.</text>
</comment>
<gene>
    <name evidence="7" type="primary">menD</name>
    <name evidence="11" type="ORF">GV64_10625</name>
</gene>
<evidence type="ECO:0000256" key="7">
    <source>
        <dbReference type="HAMAP-Rule" id="MF_01659"/>
    </source>
</evidence>
<dbReference type="InterPro" id="IPR004433">
    <property type="entry name" value="MenaQ_synth_MenD"/>
</dbReference>
<sequence>MTFKTDYANINGIWSSVLIEELWRLGVRHCCIAPGSRSAPLTFAVAEHDGMKRHVHFDERGLGFFALGLAKATGEPVALITTSGTAVANLFPAIIEAHQSGIPLVVITADRPPELIDCGANQAINQLGIFGAYTGAALDLPTPDRSISLRWLLGSVDQAFARSCARGLPLHINCMFREPLYPFQKEHSRQPEETALLENNVYFSNIEKWIASQKPYTEYFLPELTRLPEVEQWQNFADGKGLIVVGRVPLNADVKVIAELSERLGWPLITDVQSQMHGHPAAVKHADLLLASKTGESLFKQTERVLQIGGYLTSKRLDQFIGSHHWEAYWMVDPAPRRVDTGQRQSVRLVGDVDTICRQLLQRSEDLSSRQRFQQQWALPFCNQGEKLAQQLDEYLPTELNEQWLGASLGELLPSGSSLFLGNSLPIRMVEIFSKQHLCRVYTNRGVSGIDGLMATTAGCVEGDQRPMVLLIGDISFLHDLNSLQLAKQSKVPLVIVLINNDGGGIFYVTTKGCTGDNVQVAHDYFVTPHGLSAQHAAELFGIDYFSIDQCGPESIDEFKTEFSQACSKAGCTIIEVMTPSGQGAKSIEQAVAMAREL</sequence>
<accession>A0A081KAG3</accession>
<evidence type="ECO:0000313" key="12">
    <source>
        <dbReference type="Proteomes" id="UP000027997"/>
    </source>
</evidence>
<dbReference type="InterPro" id="IPR029035">
    <property type="entry name" value="DHS-like_NAD/FAD-binding_dom"/>
</dbReference>
<evidence type="ECO:0000259" key="10">
    <source>
        <dbReference type="Pfam" id="PF16582"/>
    </source>
</evidence>
<comment type="cofactor">
    <cofactor evidence="7">
        <name>Mg(2+)</name>
        <dbReference type="ChEBI" id="CHEBI:18420"/>
    </cofactor>
    <cofactor evidence="7">
        <name>Mn(2+)</name>
        <dbReference type="ChEBI" id="CHEBI:29035"/>
    </cofactor>
</comment>
<protein>
    <recommendedName>
        <fullName evidence="7">2-succinyl-5-enolpyruvyl-6-hydroxy-3-cyclohexene-1-carboxylate synthase</fullName>
        <shortName evidence="7">SEPHCHC synthase</shortName>
        <ecNumber evidence="7">2.2.1.9</ecNumber>
    </recommendedName>
    <alternativeName>
        <fullName evidence="7">Menaquinone biosynthesis protein MenD</fullName>
    </alternativeName>
</protein>
<dbReference type="InterPro" id="IPR011766">
    <property type="entry name" value="TPP_enzyme_TPP-bd"/>
</dbReference>
<evidence type="ECO:0000256" key="5">
    <source>
        <dbReference type="ARBA" id="ARBA00023052"/>
    </source>
</evidence>
<comment type="pathway">
    <text evidence="7">Quinol/quinone metabolism; menaquinone biosynthesis.</text>
</comment>
<dbReference type="EC" id="2.2.1.9" evidence="7"/>
<evidence type="ECO:0000256" key="3">
    <source>
        <dbReference type="ARBA" id="ARBA00022723"/>
    </source>
</evidence>
<feature type="domain" description="Thiamine pyrophosphate enzyme TPP-binding" evidence="8">
    <location>
        <begin position="463"/>
        <end position="577"/>
    </location>
</feature>
<dbReference type="SUPFAM" id="SSF52467">
    <property type="entry name" value="DHS-like NAD/FAD-binding domain"/>
    <property type="match status" value="1"/>
</dbReference>
<dbReference type="UniPathway" id="UPA01057">
    <property type="reaction ID" value="UER00164"/>
</dbReference>
<dbReference type="Pfam" id="PF02775">
    <property type="entry name" value="TPP_enzyme_C"/>
    <property type="match status" value="1"/>
</dbReference>
<dbReference type="PANTHER" id="PTHR42916:SF1">
    <property type="entry name" value="PROTEIN PHYLLO, CHLOROPLASTIC"/>
    <property type="match status" value="1"/>
</dbReference>
<keyword evidence="12" id="KW-1185">Reference proteome</keyword>
<feature type="domain" description="Menaquinone biosynthesis protein MenD middle" evidence="10">
    <location>
        <begin position="202"/>
        <end position="421"/>
    </location>
</feature>
<dbReference type="GO" id="GO:0030145">
    <property type="term" value="F:manganese ion binding"/>
    <property type="evidence" value="ECO:0007669"/>
    <property type="project" value="UniProtKB-UniRule"/>
</dbReference>
<comment type="catalytic activity">
    <reaction evidence="7">
        <text>isochorismate + 2-oxoglutarate + H(+) = 5-enolpyruvoyl-6-hydroxy-2-succinyl-cyclohex-3-ene-1-carboxylate + CO2</text>
        <dbReference type="Rhea" id="RHEA:25593"/>
        <dbReference type="ChEBI" id="CHEBI:15378"/>
        <dbReference type="ChEBI" id="CHEBI:16526"/>
        <dbReference type="ChEBI" id="CHEBI:16810"/>
        <dbReference type="ChEBI" id="CHEBI:29780"/>
        <dbReference type="ChEBI" id="CHEBI:58818"/>
        <dbReference type="EC" id="2.2.1.9"/>
    </reaction>
</comment>
<comment type="cofactor">
    <cofactor evidence="7">
        <name>thiamine diphosphate</name>
        <dbReference type="ChEBI" id="CHEBI:58937"/>
    </cofactor>
    <text evidence="7">Binds 1 thiamine pyrophosphate per subunit.</text>
</comment>
<evidence type="ECO:0000256" key="2">
    <source>
        <dbReference type="ARBA" id="ARBA00022679"/>
    </source>
</evidence>
<dbReference type="Gene3D" id="3.40.50.970">
    <property type="match status" value="2"/>
</dbReference>
<dbReference type="PIRSF" id="PIRSF004983">
    <property type="entry name" value="MenD"/>
    <property type="match status" value="1"/>
</dbReference>
<dbReference type="InterPro" id="IPR029061">
    <property type="entry name" value="THDP-binding"/>
</dbReference>
<dbReference type="PANTHER" id="PTHR42916">
    <property type="entry name" value="2-SUCCINYL-5-ENOLPYRUVYL-6-HYDROXY-3-CYCLOHEXENE-1-CARBOXYLATE SYNTHASE"/>
    <property type="match status" value="1"/>
</dbReference>
<evidence type="ECO:0000256" key="1">
    <source>
        <dbReference type="ARBA" id="ARBA00022428"/>
    </source>
</evidence>
<comment type="pathway">
    <text evidence="7">Quinol/quinone metabolism; 1,4-dihydroxy-2-naphthoate biosynthesis; 1,4-dihydroxy-2-naphthoate from chorismate: step 2/7.</text>
</comment>
<dbReference type="STRING" id="305900.GV64_10625"/>
<evidence type="ECO:0000256" key="6">
    <source>
        <dbReference type="ARBA" id="ARBA00023211"/>
    </source>
</evidence>
<dbReference type="InterPro" id="IPR012001">
    <property type="entry name" value="Thiamin_PyroP_enz_TPP-bd_dom"/>
</dbReference>
<evidence type="ECO:0000259" key="8">
    <source>
        <dbReference type="Pfam" id="PF02775"/>
    </source>
</evidence>
<keyword evidence="5 7" id="KW-0786">Thiamine pyrophosphate</keyword>
<dbReference type="GO" id="GO:0000287">
    <property type="term" value="F:magnesium ion binding"/>
    <property type="evidence" value="ECO:0007669"/>
    <property type="project" value="UniProtKB-UniRule"/>
</dbReference>
<evidence type="ECO:0000256" key="4">
    <source>
        <dbReference type="ARBA" id="ARBA00022842"/>
    </source>
</evidence>
<keyword evidence="1 7" id="KW-0474">Menaquinone biosynthesis</keyword>
<evidence type="ECO:0000259" key="9">
    <source>
        <dbReference type="Pfam" id="PF02776"/>
    </source>
</evidence>
<comment type="function">
    <text evidence="7">Catalyzes the thiamine diphosphate-dependent decarboxylation of 2-oxoglutarate and the subsequent addition of the resulting succinic semialdehyde-thiamine pyrophosphate anion to isochorismate to yield 2-succinyl-5-enolpyruvyl-6-hydroxy-3-cyclohexene-1-carboxylate (SEPHCHC).</text>
</comment>
<proteinExistence type="inferred from homology"/>
<comment type="caution">
    <text evidence="11">The sequence shown here is derived from an EMBL/GenBank/DDBJ whole genome shotgun (WGS) entry which is preliminary data.</text>
</comment>
<dbReference type="SUPFAM" id="SSF52518">
    <property type="entry name" value="Thiamin diphosphate-binding fold (THDP-binding)"/>
    <property type="match status" value="2"/>
</dbReference>
<dbReference type="CDD" id="cd02009">
    <property type="entry name" value="TPP_SHCHC_synthase"/>
    <property type="match status" value="1"/>
</dbReference>
<dbReference type="GO" id="GO:0070204">
    <property type="term" value="F:2-succinyl-5-enolpyruvyl-6-hydroxy-3-cyclohexene-1-carboxylic-acid synthase activity"/>
    <property type="evidence" value="ECO:0007669"/>
    <property type="project" value="UniProtKB-UniRule"/>
</dbReference>
<feature type="domain" description="Thiamine pyrophosphate enzyme N-terminal TPP-binding" evidence="9">
    <location>
        <begin position="16"/>
        <end position="127"/>
    </location>
</feature>
<dbReference type="Pfam" id="PF02776">
    <property type="entry name" value="TPP_enzyme_N"/>
    <property type="match status" value="1"/>
</dbReference>
<dbReference type="GO" id="GO:0009234">
    <property type="term" value="P:menaquinone biosynthetic process"/>
    <property type="evidence" value="ECO:0007669"/>
    <property type="project" value="UniProtKB-UniRule"/>
</dbReference>
<dbReference type="Pfam" id="PF16582">
    <property type="entry name" value="TPP_enzyme_M_2"/>
    <property type="match status" value="1"/>
</dbReference>
<reference evidence="11 12" key="1">
    <citation type="submission" date="2014-06" db="EMBL/GenBank/DDBJ databases">
        <title>Whole Genome Sequences of Three Symbiotic Endozoicomonas Bacteria.</title>
        <authorList>
            <person name="Neave M.J."/>
            <person name="Apprill A."/>
            <person name="Voolstra C.R."/>
        </authorList>
    </citation>
    <scope>NUCLEOTIDE SEQUENCE [LARGE SCALE GENOMIC DNA]</scope>
    <source>
        <strain evidence="11 12">DSM 22380</strain>
    </source>
</reference>
<dbReference type="RefSeq" id="WP_020582687.1">
    <property type="nucleotide sequence ID" value="NZ_JOJP01000001.1"/>
</dbReference>
<keyword evidence="6 7" id="KW-0464">Manganese</keyword>
<dbReference type="AlphaFoldDB" id="A0A081KAG3"/>
<dbReference type="Proteomes" id="UP000027997">
    <property type="component" value="Unassembled WGS sequence"/>
</dbReference>
<dbReference type="NCBIfam" id="TIGR00173">
    <property type="entry name" value="menD"/>
    <property type="match status" value="1"/>
</dbReference>